<dbReference type="Gene3D" id="3.50.50.60">
    <property type="entry name" value="FAD/NAD(P)-binding domain"/>
    <property type="match status" value="1"/>
</dbReference>
<name>A0A6C0KP06_9ZZZZ</name>
<keyword evidence="2" id="KW-1133">Transmembrane helix</keyword>
<protein>
    <submittedName>
        <fullName evidence="3">Uncharacterized protein</fullName>
    </submittedName>
</protein>
<reference evidence="3" key="1">
    <citation type="journal article" date="2020" name="Nature">
        <title>Giant virus diversity and host interactions through global metagenomics.</title>
        <authorList>
            <person name="Schulz F."/>
            <person name="Roux S."/>
            <person name="Paez-Espino D."/>
            <person name="Jungbluth S."/>
            <person name="Walsh D.A."/>
            <person name="Denef V.J."/>
            <person name="McMahon K.D."/>
            <person name="Konstantinidis K.T."/>
            <person name="Eloe-Fadrosh E.A."/>
            <person name="Kyrpides N.C."/>
            <person name="Woyke T."/>
        </authorList>
    </citation>
    <scope>NUCLEOTIDE SEQUENCE</scope>
    <source>
        <strain evidence="3">GVMAG-S-3300012919-55</strain>
    </source>
</reference>
<evidence type="ECO:0000256" key="2">
    <source>
        <dbReference type="SAM" id="Phobius"/>
    </source>
</evidence>
<dbReference type="SUPFAM" id="SSF51905">
    <property type="entry name" value="FAD/NAD(P)-binding domain"/>
    <property type="match status" value="1"/>
</dbReference>
<feature type="transmembrane region" description="Helical" evidence="2">
    <location>
        <begin position="774"/>
        <end position="794"/>
    </location>
</feature>
<evidence type="ECO:0000313" key="3">
    <source>
        <dbReference type="EMBL" id="QHU18068.1"/>
    </source>
</evidence>
<organism evidence="3">
    <name type="scientific">viral metagenome</name>
    <dbReference type="NCBI Taxonomy" id="1070528"/>
    <lineage>
        <taxon>unclassified sequences</taxon>
        <taxon>metagenomes</taxon>
        <taxon>organismal metagenomes</taxon>
    </lineage>
</organism>
<feature type="region of interest" description="Disordered" evidence="1">
    <location>
        <begin position="947"/>
        <end position="966"/>
    </location>
</feature>
<dbReference type="AlphaFoldDB" id="A0A6C0KP06"/>
<keyword evidence="2" id="KW-0812">Transmembrane</keyword>
<dbReference type="Pfam" id="PF13450">
    <property type="entry name" value="NAD_binding_8"/>
    <property type="match status" value="1"/>
</dbReference>
<dbReference type="EMBL" id="MN740923">
    <property type="protein sequence ID" value="QHU18068.1"/>
    <property type="molecule type" value="Genomic_DNA"/>
</dbReference>
<keyword evidence="2" id="KW-0472">Membrane</keyword>
<evidence type="ECO:0000256" key="1">
    <source>
        <dbReference type="SAM" id="MobiDB-lite"/>
    </source>
</evidence>
<sequence>MESKKEEEQKKIQKKISIIGAGPVGLYAAYLFSQDKSNDVTVYEKRTKDKYNIRPQVLYLATKHNDDYSAFNLTEQHKEHIRDIHPDLDFATLEKYNLETREHIEIIENKMNSSSCGYPDAINNTGTSPYNYRLQIDVKFRSSVSFNAKMKKEMEKIISKLVSGQVLEGEVSKHNNYYYSADRIYLRHTVPSRLVSFSIDQNTKKSALGGGAKFFDIEINIIVGCYINNNEEESSKWEQWKDAIKNVLTSEKIKFMLSASSVFSSKMRNIEIDEFVRTFKAEDQTKTSVTPEPSKLLGVGCNKPASNDVTLKHRTISIFNLQDSLYNLCKKKNNITIKFGINLISQLKSNGSFLPKSDFIIVATGTPNIYSDRDETALLKSMNRTKKIPTYKDLPLNDPTQQNVQPPQNYGMTVHIPCSFLKNYETIDSKTSYIDKQHRWRLFPQYDSEGISNYCTEKLSDDDRKNSSNNNKNYAYYLGINLTESEFNTYKKKDNDGGRYKISDISDEYELQKDQLINFIKMILTMNNISYNDELNWGNLKISTFTIDLTYVDTKEESVDKNDNTPNIFYKENITILDKDENEIVNFFDTVCKDLFPDVDVYNILNINVLKNRRDEESEDSSNITQNKILILKELFMMSDKALFAIAFKFIGLSRYVDNVEFVTMSEFANKFDIKVSNAMQSRQSIQSMQLEDVFYDLDEYFHSLDDTKKERILYEIRKHPVYKFAIEVKNMKKKMQHMENGRATTNENYDIHEILEEDTPLVFVGDSLIKVHFLSGSGINIGLMTVYILYLLYRYKKDIEGKDLKFDEIAQFYSSIFEKRKQDLNQDLNLIEKLLRPSAEIAWESKDLWHEWDRNKTQLTFNDLKSKYTHLLNLHTEHESNRDEEIICKLLEHIKTSYLSDYNNNTENGKFHFAGVSKSDKHISCDDKSTLTNKFKRFVSNPSFTRKKMKKIGAGKKRRKKTRKS</sequence>
<accession>A0A6C0KP06</accession>
<proteinExistence type="predicted"/>
<dbReference type="InterPro" id="IPR036188">
    <property type="entry name" value="FAD/NAD-bd_sf"/>
</dbReference>